<dbReference type="PROSITE" id="PS51725">
    <property type="entry name" value="ABM"/>
    <property type="match status" value="1"/>
</dbReference>
<evidence type="ECO:0000259" key="1">
    <source>
        <dbReference type="PROSITE" id="PS51725"/>
    </source>
</evidence>
<comment type="caution">
    <text evidence="2">The sequence shown here is derived from an EMBL/GenBank/DDBJ whole genome shotgun (WGS) entry which is preliminary data.</text>
</comment>
<keyword evidence="2" id="KW-0503">Monooxygenase</keyword>
<protein>
    <submittedName>
        <fullName evidence="2">Antibiotic biosynthesis monooxygenase</fullName>
    </submittedName>
</protein>
<gene>
    <name evidence="2" type="ORF">Dac01nite_11470</name>
</gene>
<evidence type="ECO:0000313" key="3">
    <source>
        <dbReference type="Proteomes" id="UP000652354"/>
    </source>
</evidence>
<reference evidence="2" key="1">
    <citation type="submission" date="2021-01" db="EMBL/GenBank/DDBJ databases">
        <title>Whole genome shotgun sequence of Demequina activiva NBRC 110675.</title>
        <authorList>
            <person name="Komaki H."/>
            <person name="Tamura T."/>
        </authorList>
    </citation>
    <scope>NUCLEOTIDE SEQUENCE</scope>
    <source>
        <strain evidence="2">NBRC 110675</strain>
    </source>
</reference>
<dbReference type="InterPro" id="IPR007138">
    <property type="entry name" value="ABM_dom"/>
</dbReference>
<dbReference type="RefSeq" id="WP_203654189.1">
    <property type="nucleotide sequence ID" value="NZ_BONR01000002.1"/>
</dbReference>
<dbReference type="InterPro" id="IPR011008">
    <property type="entry name" value="Dimeric_a/b-barrel"/>
</dbReference>
<dbReference type="AlphaFoldDB" id="A0A919Q5W2"/>
<dbReference type="Proteomes" id="UP000652354">
    <property type="component" value="Unassembled WGS sequence"/>
</dbReference>
<accession>A0A919Q5W2</accession>
<keyword evidence="3" id="KW-1185">Reference proteome</keyword>
<proteinExistence type="predicted"/>
<name>A0A919Q5W2_9MICO</name>
<dbReference type="GO" id="GO:0004497">
    <property type="term" value="F:monooxygenase activity"/>
    <property type="evidence" value="ECO:0007669"/>
    <property type="project" value="UniProtKB-KW"/>
</dbReference>
<dbReference type="EMBL" id="BONR01000002">
    <property type="protein sequence ID" value="GIG54395.1"/>
    <property type="molecule type" value="Genomic_DNA"/>
</dbReference>
<evidence type="ECO:0000313" key="2">
    <source>
        <dbReference type="EMBL" id="GIG54395.1"/>
    </source>
</evidence>
<sequence length="102" mass="10856">MYGLIGAIRATAGDRDTLMAALASRSVGMPGNEVYLIAADANDPDLVWVTESWRSREAHQASLSLPAVREAIARARPVIAGFDSQVETVPLPAPETPGTQRI</sequence>
<organism evidence="2 3">
    <name type="scientific">Demequina activiva</name>
    <dbReference type="NCBI Taxonomy" id="1582364"/>
    <lineage>
        <taxon>Bacteria</taxon>
        <taxon>Bacillati</taxon>
        <taxon>Actinomycetota</taxon>
        <taxon>Actinomycetes</taxon>
        <taxon>Micrococcales</taxon>
        <taxon>Demequinaceae</taxon>
        <taxon>Demequina</taxon>
    </lineage>
</organism>
<dbReference type="Gene3D" id="3.30.70.100">
    <property type="match status" value="1"/>
</dbReference>
<feature type="domain" description="ABM" evidence="1">
    <location>
        <begin position="2"/>
        <end position="87"/>
    </location>
</feature>
<keyword evidence="2" id="KW-0560">Oxidoreductase</keyword>
<dbReference type="SUPFAM" id="SSF54909">
    <property type="entry name" value="Dimeric alpha+beta barrel"/>
    <property type="match status" value="1"/>
</dbReference>
<dbReference type="Pfam" id="PF03992">
    <property type="entry name" value="ABM"/>
    <property type="match status" value="1"/>
</dbReference>